<gene>
    <name evidence="1" type="ORF">DXD04_16190</name>
</gene>
<dbReference type="AlphaFoldDB" id="A0A3E4ML55"/>
<dbReference type="Proteomes" id="UP000260862">
    <property type="component" value="Unassembled WGS sequence"/>
</dbReference>
<protein>
    <submittedName>
        <fullName evidence="1">DUF1896 family protein</fullName>
    </submittedName>
</protein>
<evidence type="ECO:0000313" key="1">
    <source>
        <dbReference type="EMBL" id="RGK50234.1"/>
    </source>
</evidence>
<dbReference type="SUPFAM" id="SSF140753">
    <property type="entry name" value="PG0816-like"/>
    <property type="match status" value="1"/>
</dbReference>
<sequence length="149" mass="17042">MKQNKKTAPAELSYYGLYLLDYLRKYHPDKVSDTPFIAGREEAASETFEKERTAGSTVEAAQEEAMRVLLEGLHFSPYALLLEVVENEFSEEVQEQEREAFCREIFPHLKNLFAGYPTTDDTFALSPEHDLLYTELTGAIMLYLEAYGV</sequence>
<dbReference type="InterPro" id="IPR015082">
    <property type="entry name" value="DUF1896"/>
</dbReference>
<proteinExistence type="predicted"/>
<accession>A0A3E4ML55</accession>
<name>A0A3E4ML55_9BACT</name>
<dbReference type="Gene3D" id="1.10.8.330">
    <property type="entry name" value="PG0816-like"/>
    <property type="match status" value="1"/>
</dbReference>
<dbReference type="RefSeq" id="WP_018709305.1">
    <property type="nucleotide sequence ID" value="NZ_CABOGR010000053.1"/>
</dbReference>
<keyword evidence="2" id="KW-1185">Reference proteome</keyword>
<dbReference type="EMBL" id="QSQT01000053">
    <property type="protein sequence ID" value="RGK50234.1"/>
    <property type="molecule type" value="Genomic_DNA"/>
</dbReference>
<dbReference type="Gene3D" id="1.10.8.340">
    <property type="entry name" value="PG0816-like"/>
    <property type="match status" value="1"/>
</dbReference>
<dbReference type="InterPro" id="IPR036297">
    <property type="entry name" value="PG0816-like_sf"/>
</dbReference>
<reference evidence="1 2" key="1">
    <citation type="submission" date="2018-08" db="EMBL/GenBank/DDBJ databases">
        <title>A genome reference for cultivated species of the human gut microbiota.</title>
        <authorList>
            <person name="Zou Y."/>
            <person name="Xue W."/>
            <person name="Luo G."/>
        </authorList>
    </citation>
    <scope>NUCLEOTIDE SEQUENCE [LARGE SCALE GENOMIC DNA]</scope>
    <source>
        <strain evidence="1 2">TF10-3AC</strain>
    </source>
</reference>
<dbReference type="Pfam" id="PF08989">
    <property type="entry name" value="DUF1896"/>
    <property type="match status" value="1"/>
</dbReference>
<evidence type="ECO:0000313" key="2">
    <source>
        <dbReference type="Proteomes" id="UP000260862"/>
    </source>
</evidence>
<comment type="caution">
    <text evidence="1">The sequence shown here is derived from an EMBL/GenBank/DDBJ whole genome shotgun (WGS) entry which is preliminary data.</text>
</comment>
<dbReference type="GeneID" id="82441868"/>
<organism evidence="1 2">
    <name type="scientific">Phocaeicola plebeius</name>
    <dbReference type="NCBI Taxonomy" id="310297"/>
    <lineage>
        <taxon>Bacteria</taxon>
        <taxon>Pseudomonadati</taxon>
        <taxon>Bacteroidota</taxon>
        <taxon>Bacteroidia</taxon>
        <taxon>Bacteroidales</taxon>
        <taxon>Bacteroidaceae</taxon>
        <taxon>Phocaeicola</taxon>
    </lineage>
</organism>